<name>A0AAN9Q0P7_CLITE</name>
<dbReference type="EMBL" id="JAYKXN010000001">
    <property type="protein sequence ID" value="KAK7316789.1"/>
    <property type="molecule type" value="Genomic_DNA"/>
</dbReference>
<dbReference type="InterPro" id="IPR006969">
    <property type="entry name" value="Stig-like"/>
</dbReference>
<evidence type="ECO:0000256" key="1">
    <source>
        <dbReference type="ARBA" id="ARBA00006010"/>
    </source>
</evidence>
<sequence length="241" mass="27526">MNEVRYALMSHTSLEHAPSCNPPHLLPLLRRQLLPLSSHIINPYHFPFIFYHFPKKQTHTHTQRKPVPFLSPSTSLATDKAMGFLKAIFLIAITMALSITLTMKTIIQKEPSFVPSQQQQQQQPQQPLLLPHHEKNLLLPPKRANRFLAQIKNPNAADHCHKDHEICSLQGAKNSTCCNNKCIDVGYDKHNCGACKKKCKFTETCCRGQCVDTNYDKRHCGECNHRCERGQYCVFGMCDYA</sequence>
<organism evidence="4 5">
    <name type="scientific">Clitoria ternatea</name>
    <name type="common">Butterfly pea</name>
    <dbReference type="NCBI Taxonomy" id="43366"/>
    <lineage>
        <taxon>Eukaryota</taxon>
        <taxon>Viridiplantae</taxon>
        <taxon>Streptophyta</taxon>
        <taxon>Embryophyta</taxon>
        <taxon>Tracheophyta</taxon>
        <taxon>Spermatophyta</taxon>
        <taxon>Magnoliopsida</taxon>
        <taxon>eudicotyledons</taxon>
        <taxon>Gunneridae</taxon>
        <taxon>Pentapetalae</taxon>
        <taxon>rosids</taxon>
        <taxon>fabids</taxon>
        <taxon>Fabales</taxon>
        <taxon>Fabaceae</taxon>
        <taxon>Papilionoideae</taxon>
        <taxon>50 kb inversion clade</taxon>
        <taxon>NPAAA clade</taxon>
        <taxon>indigoferoid/millettioid clade</taxon>
        <taxon>Phaseoleae</taxon>
        <taxon>Clitoria</taxon>
    </lineage>
</organism>
<comment type="caution">
    <text evidence="4">The sequence shown here is derived from an EMBL/GenBank/DDBJ whole genome shotgun (WGS) entry which is preliminary data.</text>
</comment>
<dbReference type="Proteomes" id="UP001359559">
    <property type="component" value="Unassembled WGS sequence"/>
</dbReference>
<reference evidence="4 5" key="1">
    <citation type="submission" date="2024-01" db="EMBL/GenBank/DDBJ databases">
        <title>The genomes of 5 underutilized Papilionoideae crops provide insights into root nodulation and disease resistance.</title>
        <authorList>
            <person name="Yuan L."/>
        </authorList>
    </citation>
    <scope>NUCLEOTIDE SEQUENCE [LARGE SCALE GENOMIC DNA]</scope>
    <source>
        <strain evidence="4">LY-2023</strain>
        <tissue evidence="4">Leaf</tissue>
    </source>
</reference>
<evidence type="ECO:0000313" key="5">
    <source>
        <dbReference type="Proteomes" id="UP001359559"/>
    </source>
</evidence>
<keyword evidence="2" id="KW-0732">Signal</keyword>
<proteinExistence type="inferred from homology"/>
<protein>
    <submittedName>
        <fullName evidence="4">Uncharacterized protein</fullName>
    </submittedName>
</protein>
<evidence type="ECO:0000256" key="3">
    <source>
        <dbReference type="SAM" id="Phobius"/>
    </source>
</evidence>
<evidence type="ECO:0000256" key="2">
    <source>
        <dbReference type="ARBA" id="ARBA00022729"/>
    </source>
</evidence>
<accession>A0AAN9Q0P7</accession>
<feature type="transmembrane region" description="Helical" evidence="3">
    <location>
        <begin position="81"/>
        <end position="101"/>
    </location>
</feature>
<dbReference type="Pfam" id="PF04885">
    <property type="entry name" value="Stig1"/>
    <property type="match status" value="1"/>
</dbReference>
<keyword evidence="3" id="KW-0812">Transmembrane</keyword>
<dbReference type="PANTHER" id="PTHR33227">
    <property type="entry name" value="STIGMA-SPECIFIC STIG1-LIKE PROTEIN 3"/>
    <property type="match status" value="1"/>
</dbReference>
<dbReference type="PANTHER" id="PTHR33227:SF18">
    <property type="entry name" value="STIGMA-SPECIFIC STIG1-LIKE PROTEIN 3"/>
    <property type="match status" value="1"/>
</dbReference>
<keyword evidence="3" id="KW-0472">Membrane</keyword>
<gene>
    <name evidence="4" type="ORF">RJT34_00506</name>
</gene>
<evidence type="ECO:0000313" key="4">
    <source>
        <dbReference type="EMBL" id="KAK7316789.1"/>
    </source>
</evidence>
<dbReference type="AlphaFoldDB" id="A0AAN9Q0P7"/>
<keyword evidence="5" id="KW-1185">Reference proteome</keyword>
<comment type="similarity">
    <text evidence="1">Belongs to the STIG1 family.</text>
</comment>
<keyword evidence="3" id="KW-1133">Transmembrane helix</keyword>